<name>Q6W1B4_SINFN</name>
<dbReference type="GO" id="GO:0016491">
    <property type="term" value="F:oxidoreductase activity"/>
    <property type="evidence" value="ECO:0007669"/>
    <property type="project" value="UniProtKB-KW"/>
</dbReference>
<feature type="region of interest" description="Disordered" evidence="1">
    <location>
        <begin position="228"/>
        <end position="272"/>
    </location>
</feature>
<feature type="region of interest" description="Disordered" evidence="1">
    <location>
        <begin position="1"/>
        <end position="48"/>
    </location>
</feature>
<feature type="compositionally biased region" description="Basic and acidic residues" evidence="1">
    <location>
        <begin position="39"/>
        <end position="48"/>
    </location>
</feature>
<accession>Q6W1B4</accession>
<reference evidence="2" key="1">
    <citation type="submission" date="2003-06" db="EMBL/GenBank/DDBJ databases">
        <title>Comparative DNA analysis of two large contigs of the Rhizobium sp. NGR234 megaplasmid 2.</title>
        <authorList>
            <person name="Broughton W.J."/>
            <person name="Perret X."/>
            <person name="Staehelin C."/>
            <person name="Schmitz R.A."/>
            <person name="Raasch C."/>
            <person name="Liesegang H."/>
            <person name="Gottschalk G."/>
            <person name="Streit W.R."/>
        </authorList>
    </citation>
    <scope>NUCLEOTIDE SEQUENCE</scope>
    <source>
        <strain evidence="2">NGR234</strain>
        <plasmid evidence="2">megaplasmid 2</plasmid>
    </source>
</reference>
<evidence type="ECO:0000313" key="2">
    <source>
        <dbReference type="EMBL" id="AAQ87454.1"/>
    </source>
</evidence>
<gene>
    <name evidence="2" type="ORF">RNGR00201</name>
</gene>
<dbReference type="EC" id="1.2.1.1" evidence="2"/>
<dbReference type="EMBL" id="AY316747">
    <property type="protein sequence ID" value="AAQ87454.1"/>
    <property type="molecule type" value="Genomic_DNA"/>
</dbReference>
<dbReference type="AlphaFoldDB" id="Q6W1B4"/>
<keyword evidence="2" id="KW-0614">Plasmid</keyword>
<geneLocation type="plasmid" evidence="2">
    <name>megaplasmid 2</name>
</geneLocation>
<protein>
    <submittedName>
        <fullName evidence="2">Glutathione-dependent formaldehyde dehydrogenase</fullName>
        <ecNumber evidence="2">1.2.1.1</ecNumber>
    </submittedName>
</protein>
<feature type="compositionally biased region" description="Low complexity" evidence="1">
    <location>
        <begin position="19"/>
        <end position="34"/>
    </location>
</feature>
<organism evidence="2">
    <name type="scientific">Sinorhizobium fredii (strain NBRC 101917 / NGR234)</name>
    <dbReference type="NCBI Taxonomy" id="394"/>
    <lineage>
        <taxon>Bacteria</taxon>
        <taxon>Pseudomonadati</taxon>
        <taxon>Pseudomonadota</taxon>
        <taxon>Alphaproteobacteria</taxon>
        <taxon>Hyphomicrobiales</taxon>
        <taxon>Rhizobiaceae</taxon>
        <taxon>Sinorhizobium/Ensifer group</taxon>
        <taxon>Sinorhizobium</taxon>
    </lineage>
</organism>
<evidence type="ECO:0000256" key="1">
    <source>
        <dbReference type="SAM" id="MobiDB-lite"/>
    </source>
</evidence>
<keyword evidence="2" id="KW-0560">Oxidoreductase</keyword>
<sequence>MTARQSSNPEGKMKPAGDSAKAMAARPSSAAATATVKPEQSRAKQAVELRPIEDFPTPLFDRTEEPEEFQQALIYHMRRHGDSYWHLHRAVISDEHAFDRKTLLSWAKGTKAPRSIASFDILSRIERRYRLPDGYFKAKLPHQARSASGHEVGSNISAAERRRLARHLPDNFNSLPFGKRQEILEWVRRVIISGSTDYRRFQAMATRQRYAIRFPAISYGGSPSSRASADALDWEENDHTPIEDPDLLSAWSTPLPASPWKWPISSVSRRPR</sequence>
<proteinExistence type="predicted"/>